<feature type="domain" description="TPM" evidence="4">
    <location>
        <begin position="40"/>
        <end position="163"/>
    </location>
</feature>
<dbReference type="InterPro" id="IPR007621">
    <property type="entry name" value="TPM_dom"/>
</dbReference>
<dbReference type="Proteomes" id="UP000052268">
    <property type="component" value="Unassembled WGS sequence"/>
</dbReference>
<dbReference type="PANTHER" id="PTHR30373:SF2">
    <property type="entry name" value="UPF0603 PROTEIN YGCG"/>
    <property type="match status" value="1"/>
</dbReference>
<evidence type="ECO:0000313" key="6">
    <source>
        <dbReference type="Proteomes" id="UP000052268"/>
    </source>
</evidence>
<proteinExistence type="predicted"/>
<sequence>MTRFRAVLTAALLSLCALLAGPQAFAQAAGPQFPKLTGRVVDAANVIPATEEAQLTQKLAALETQSRRQLVVVTLPSLGGYEISDYGYQLGRYWKIGQKGDNNGTILIVAPNERKVRIEVGYGLEPVLTDGMSFLIINNQILPRFKAGDMPGGIAAGTDAIIKQLTLPPEEAQKIAAQADKQRAEGGDDLSIGTVIFILVVIFFFVLPIMRAASGGGRRRGGFGGPIVWLPGGLGGGSGSGWGGGGGGDWGGGGFGGGGGSFGGGGSSGSW</sequence>
<feature type="chain" id="PRO_5005292299" evidence="3">
    <location>
        <begin position="27"/>
        <end position="271"/>
    </location>
</feature>
<evidence type="ECO:0000256" key="1">
    <source>
        <dbReference type="SAM" id="MobiDB-lite"/>
    </source>
</evidence>
<keyword evidence="6" id="KW-1185">Reference proteome</keyword>
<evidence type="ECO:0000313" key="5">
    <source>
        <dbReference type="EMBL" id="KMS60359.1"/>
    </source>
</evidence>
<evidence type="ECO:0000256" key="3">
    <source>
        <dbReference type="SAM" id="SignalP"/>
    </source>
</evidence>
<organism evidence="5 6">
    <name type="scientific">Novosphingobium barchaimii LL02</name>
    <dbReference type="NCBI Taxonomy" id="1114963"/>
    <lineage>
        <taxon>Bacteria</taxon>
        <taxon>Pseudomonadati</taxon>
        <taxon>Pseudomonadota</taxon>
        <taxon>Alphaproteobacteria</taxon>
        <taxon>Sphingomonadales</taxon>
        <taxon>Sphingomonadaceae</taxon>
        <taxon>Novosphingobium</taxon>
    </lineage>
</organism>
<gene>
    <name evidence="5" type="ORF">V474_01360</name>
</gene>
<dbReference type="PATRIC" id="fig|1114963.3.peg.270"/>
<name>A0A0J7Y8T7_9SPHN</name>
<keyword evidence="2" id="KW-0812">Transmembrane</keyword>
<keyword evidence="2" id="KW-1133">Transmembrane helix</keyword>
<dbReference type="Pfam" id="PF04536">
    <property type="entry name" value="TPM_phosphatase"/>
    <property type="match status" value="1"/>
</dbReference>
<feature type="transmembrane region" description="Helical" evidence="2">
    <location>
        <begin position="190"/>
        <end position="210"/>
    </location>
</feature>
<reference evidence="5 6" key="1">
    <citation type="journal article" date="2015" name="G3 (Bethesda)">
        <title>Insights into Ongoing Evolution of the Hexachlorocyclohexane Catabolic Pathway from Comparative Genomics of Ten Sphingomonadaceae Strains.</title>
        <authorList>
            <person name="Pearce S.L."/>
            <person name="Oakeshott J.G."/>
            <person name="Pandey G."/>
        </authorList>
    </citation>
    <scope>NUCLEOTIDE SEQUENCE [LARGE SCALE GENOMIC DNA]</scope>
    <source>
        <strain evidence="5 6">LL02</strain>
    </source>
</reference>
<dbReference type="AlphaFoldDB" id="A0A0J7Y8T7"/>
<dbReference type="OrthoDB" id="9810918at2"/>
<feature type="region of interest" description="Disordered" evidence="1">
    <location>
        <begin position="240"/>
        <end position="271"/>
    </location>
</feature>
<protein>
    <submittedName>
        <fullName evidence="5">Methanol dehydrogenase</fullName>
    </submittedName>
</protein>
<keyword evidence="3" id="KW-0732">Signal</keyword>
<dbReference type="EMBL" id="JACU01000001">
    <property type="protein sequence ID" value="KMS60359.1"/>
    <property type="molecule type" value="Genomic_DNA"/>
</dbReference>
<feature type="signal peptide" evidence="3">
    <location>
        <begin position="1"/>
        <end position="26"/>
    </location>
</feature>
<dbReference type="RefSeq" id="WP_059149774.1">
    <property type="nucleotide sequence ID" value="NZ_KQ130452.1"/>
</dbReference>
<dbReference type="PANTHER" id="PTHR30373">
    <property type="entry name" value="UPF0603 PROTEIN YGCG"/>
    <property type="match status" value="1"/>
</dbReference>
<evidence type="ECO:0000259" key="4">
    <source>
        <dbReference type="Pfam" id="PF04536"/>
    </source>
</evidence>
<comment type="caution">
    <text evidence="5">The sequence shown here is derived from an EMBL/GenBank/DDBJ whole genome shotgun (WGS) entry which is preliminary data.</text>
</comment>
<evidence type="ECO:0000256" key="2">
    <source>
        <dbReference type="SAM" id="Phobius"/>
    </source>
</evidence>
<keyword evidence="2" id="KW-0472">Membrane</keyword>
<dbReference type="Gene3D" id="3.10.310.50">
    <property type="match status" value="1"/>
</dbReference>
<accession>A0A0J7Y8T7</accession>